<dbReference type="Proteomes" id="UP000663882">
    <property type="component" value="Unassembled WGS sequence"/>
</dbReference>
<dbReference type="InterPro" id="IPR029063">
    <property type="entry name" value="SAM-dependent_MTases_sf"/>
</dbReference>
<sequence>MINSDQGEYDETLSKFAEYREKNVRKSVEHYTIHNCMLKQLLDKDGLLTGKRVLDLACGHGHYTRQFKALGCAYILGVDASPTMIELARNNKLRSSEGIEYMVADVKDLCPPKSPFDLVTAFYLFDYAQTRDELLTMVRVIYAQLGENKTFIGIIGNVVAGKAMFNNRKYGITREIKVSLGGDPLPDGTEIIVTLYDDQNMEKCSFPNYHYSPATYEQIFKEVGFKTFQWIPYQCDPNDPNQTFFDDLIRNAPSIGIIATK</sequence>
<evidence type="ECO:0000313" key="6">
    <source>
        <dbReference type="EMBL" id="CAF3992578.1"/>
    </source>
</evidence>
<dbReference type="Gene3D" id="3.40.50.150">
    <property type="entry name" value="Vaccinia Virus protein VP39"/>
    <property type="match status" value="1"/>
</dbReference>
<dbReference type="EMBL" id="CAJNOO010004052">
    <property type="protein sequence ID" value="CAF1366428.1"/>
    <property type="molecule type" value="Genomic_DNA"/>
</dbReference>
<evidence type="ECO:0000313" key="5">
    <source>
        <dbReference type="EMBL" id="CAF3976120.1"/>
    </source>
</evidence>
<dbReference type="EMBL" id="CAJNOU010004627">
    <property type="protein sequence ID" value="CAF1448742.1"/>
    <property type="molecule type" value="Genomic_DNA"/>
</dbReference>
<evidence type="ECO:0000259" key="2">
    <source>
        <dbReference type="Pfam" id="PF13649"/>
    </source>
</evidence>
<dbReference type="OrthoDB" id="66144at2759"/>
<dbReference type="AlphaFoldDB" id="A0A815III8"/>
<dbReference type="CDD" id="cd02440">
    <property type="entry name" value="AdoMet_MTases"/>
    <property type="match status" value="1"/>
</dbReference>
<dbReference type="InterPro" id="IPR041698">
    <property type="entry name" value="Methyltransf_25"/>
</dbReference>
<feature type="domain" description="Methyltransferase" evidence="2">
    <location>
        <begin position="53"/>
        <end position="142"/>
    </location>
</feature>
<evidence type="ECO:0000256" key="1">
    <source>
        <dbReference type="ARBA" id="ARBA00022679"/>
    </source>
</evidence>
<dbReference type="Proteomes" id="UP000663889">
    <property type="component" value="Unassembled WGS sequence"/>
</dbReference>
<evidence type="ECO:0000313" key="3">
    <source>
        <dbReference type="EMBL" id="CAF1366428.1"/>
    </source>
</evidence>
<keyword evidence="1" id="KW-0808">Transferase</keyword>
<dbReference type="PANTHER" id="PTHR43861">
    <property type="entry name" value="TRANS-ACONITATE 2-METHYLTRANSFERASE-RELATED"/>
    <property type="match status" value="1"/>
</dbReference>
<accession>A0A815III8</accession>
<comment type="caution">
    <text evidence="3">The sequence shown here is derived from an EMBL/GenBank/DDBJ whole genome shotgun (WGS) entry which is preliminary data.</text>
</comment>
<dbReference type="EMBL" id="CAJOAX010006289">
    <property type="protein sequence ID" value="CAF3976120.1"/>
    <property type="molecule type" value="Genomic_DNA"/>
</dbReference>
<evidence type="ECO:0000313" key="4">
    <source>
        <dbReference type="EMBL" id="CAF1448742.1"/>
    </source>
</evidence>
<gene>
    <name evidence="6" type="ORF">FNK824_LOCUS25481</name>
    <name evidence="5" type="ORF">OTI717_LOCUS27702</name>
    <name evidence="3" type="ORF">RFH988_LOCUS33104</name>
    <name evidence="4" type="ORF">SEV965_LOCUS33586</name>
</gene>
<proteinExistence type="predicted"/>
<dbReference type="EMBL" id="CAJOBE010006000">
    <property type="protein sequence ID" value="CAF3992578.1"/>
    <property type="molecule type" value="Genomic_DNA"/>
</dbReference>
<dbReference type="Pfam" id="PF13649">
    <property type="entry name" value="Methyltransf_25"/>
    <property type="match status" value="1"/>
</dbReference>
<protein>
    <recommendedName>
        <fullName evidence="2">Methyltransferase domain-containing protein</fullName>
    </recommendedName>
</protein>
<organism evidence="3 7">
    <name type="scientific">Rotaria sordida</name>
    <dbReference type="NCBI Taxonomy" id="392033"/>
    <lineage>
        <taxon>Eukaryota</taxon>
        <taxon>Metazoa</taxon>
        <taxon>Spiralia</taxon>
        <taxon>Gnathifera</taxon>
        <taxon>Rotifera</taxon>
        <taxon>Eurotatoria</taxon>
        <taxon>Bdelloidea</taxon>
        <taxon>Philodinida</taxon>
        <taxon>Philodinidae</taxon>
        <taxon>Rotaria</taxon>
    </lineage>
</organism>
<name>A0A815III8_9BILA</name>
<dbReference type="SUPFAM" id="SSF53335">
    <property type="entry name" value="S-adenosyl-L-methionine-dependent methyltransferases"/>
    <property type="match status" value="1"/>
</dbReference>
<dbReference type="Proteomes" id="UP000663823">
    <property type="component" value="Unassembled WGS sequence"/>
</dbReference>
<dbReference type="GO" id="GO:0016740">
    <property type="term" value="F:transferase activity"/>
    <property type="evidence" value="ECO:0007669"/>
    <property type="project" value="UniProtKB-KW"/>
</dbReference>
<dbReference type="Proteomes" id="UP000663874">
    <property type="component" value="Unassembled WGS sequence"/>
</dbReference>
<evidence type="ECO:0000313" key="7">
    <source>
        <dbReference type="Proteomes" id="UP000663882"/>
    </source>
</evidence>
<reference evidence="3" key="1">
    <citation type="submission" date="2021-02" db="EMBL/GenBank/DDBJ databases">
        <authorList>
            <person name="Nowell W R."/>
        </authorList>
    </citation>
    <scope>NUCLEOTIDE SEQUENCE</scope>
</reference>